<gene>
    <name evidence="1" type="ORF">CHR61_01655</name>
</gene>
<evidence type="ECO:0000313" key="2">
    <source>
        <dbReference type="Proteomes" id="UP000220438"/>
    </source>
</evidence>
<accession>A0A2A7BGW9</accession>
<protein>
    <submittedName>
        <fullName evidence="1">Uncharacterized protein</fullName>
    </submittedName>
</protein>
<dbReference type="RefSeq" id="WP_097769994.1">
    <property type="nucleotide sequence ID" value="NZ_NOUW01000006.1"/>
</dbReference>
<sequence>MSRPRYDWWAYVKGMIRRYPSLCAEEKALHDISISPDLSGLPHGTGKHSDPVANAAMRELPPISRHEMEAVQKALETTQWLDNGKDRLQMIKMVFWEKKYTVAGAALKLGYSERTVVQWHGDFIRLTARNFGLM</sequence>
<proteinExistence type="predicted"/>
<organism evidence="1 2">
    <name type="scientific">Faecalibacterium prausnitzii</name>
    <dbReference type="NCBI Taxonomy" id="853"/>
    <lineage>
        <taxon>Bacteria</taxon>
        <taxon>Bacillati</taxon>
        <taxon>Bacillota</taxon>
        <taxon>Clostridia</taxon>
        <taxon>Eubacteriales</taxon>
        <taxon>Oscillospiraceae</taxon>
        <taxon>Faecalibacterium</taxon>
    </lineage>
</organism>
<dbReference type="AlphaFoldDB" id="A0A2A7BGW9"/>
<dbReference type="Proteomes" id="UP000220438">
    <property type="component" value="Unassembled WGS sequence"/>
</dbReference>
<dbReference type="EMBL" id="NOUW01000006">
    <property type="protein sequence ID" value="PDX90605.1"/>
    <property type="molecule type" value="Genomic_DNA"/>
</dbReference>
<comment type="caution">
    <text evidence="1">The sequence shown here is derived from an EMBL/GenBank/DDBJ whole genome shotgun (WGS) entry which is preliminary data.</text>
</comment>
<name>A0A2A7BGW9_9FIRM</name>
<evidence type="ECO:0000313" key="1">
    <source>
        <dbReference type="EMBL" id="PDX90605.1"/>
    </source>
</evidence>
<reference evidence="1 2" key="1">
    <citation type="journal article" date="2017" name="Front. Microbiol.">
        <title>New Insights into the Diversity of the Genus Faecalibacterium.</title>
        <authorList>
            <person name="Benevides L."/>
            <person name="Burman S."/>
            <person name="Martin R."/>
            <person name="Robert V."/>
            <person name="Thomas M."/>
            <person name="Miquel S."/>
            <person name="Chain F."/>
            <person name="Sokol H."/>
            <person name="Bermudez-Humaran L.G."/>
            <person name="Morrison M."/>
            <person name="Langella P."/>
            <person name="Azevedo V.A."/>
            <person name="Chatel J.M."/>
            <person name="Soares S."/>
        </authorList>
    </citation>
    <scope>NUCLEOTIDE SEQUENCE [LARGE SCALE GENOMIC DNA]</scope>
    <source>
        <strain evidence="1 2">AHMP21</strain>
    </source>
</reference>